<keyword evidence="3 6" id="KW-0812">Transmembrane</keyword>
<sequence>MDLGQWLSLASICLLGAMSPGPSLAVVINAALRGGRNAGIIAALSHGIATGLYGVLTVTGLAVLIASSPTVFLLFQIAGGLYLIYLGVKSLRSEGAGPLTEQQDQDARGAAVSGFLVAFLNPKLAIFMVALFAQFLRPEAPIIEKGIMAFTVGAVDGAWYCLMALLVSHPLFFDRLQQNSRNIDRVFGVILIALALTVLFRALA</sequence>
<feature type="transmembrane region" description="Helical" evidence="6">
    <location>
        <begin position="186"/>
        <end position="203"/>
    </location>
</feature>
<protein>
    <submittedName>
        <fullName evidence="7">LysE family translocator</fullName>
    </submittedName>
</protein>
<evidence type="ECO:0000313" key="8">
    <source>
        <dbReference type="Proteomes" id="UP000235162"/>
    </source>
</evidence>
<dbReference type="EMBL" id="PKUR01000002">
    <property type="protein sequence ID" value="PLW86551.1"/>
    <property type="molecule type" value="Genomic_DNA"/>
</dbReference>
<dbReference type="PANTHER" id="PTHR30086:SF16">
    <property type="entry name" value="AMINO ACID EFFLUX PERMEASE RHTB FAMILY"/>
    <property type="match status" value="1"/>
</dbReference>
<dbReference type="GO" id="GO:0005886">
    <property type="term" value="C:plasma membrane"/>
    <property type="evidence" value="ECO:0007669"/>
    <property type="project" value="UniProtKB-SubCell"/>
</dbReference>
<evidence type="ECO:0000256" key="2">
    <source>
        <dbReference type="ARBA" id="ARBA00022475"/>
    </source>
</evidence>
<organism evidence="7 8">
    <name type="scientific">Halioglobus japonicus</name>
    <dbReference type="NCBI Taxonomy" id="930805"/>
    <lineage>
        <taxon>Bacteria</taxon>
        <taxon>Pseudomonadati</taxon>
        <taxon>Pseudomonadota</taxon>
        <taxon>Gammaproteobacteria</taxon>
        <taxon>Cellvibrionales</taxon>
        <taxon>Halieaceae</taxon>
        <taxon>Halioglobus</taxon>
    </lineage>
</organism>
<feature type="transmembrane region" description="Helical" evidence="6">
    <location>
        <begin position="147"/>
        <end position="166"/>
    </location>
</feature>
<accession>A0AAP8SNJ9</accession>
<evidence type="ECO:0000256" key="1">
    <source>
        <dbReference type="ARBA" id="ARBA00004651"/>
    </source>
</evidence>
<dbReference type="AlphaFoldDB" id="A0AAP8SNJ9"/>
<gene>
    <name evidence="7" type="ORF">C0029_09115</name>
</gene>
<keyword evidence="4 6" id="KW-1133">Transmembrane helix</keyword>
<proteinExistence type="predicted"/>
<evidence type="ECO:0000256" key="5">
    <source>
        <dbReference type="ARBA" id="ARBA00023136"/>
    </source>
</evidence>
<comment type="subcellular location">
    <subcellularLocation>
        <location evidence="1">Cell membrane</location>
        <topology evidence="1">Multi-pass membrane protein</topology>
    </subcellularLocation>
</comment>
<keyword evidence="8" id="KW-1185">Reference proteome</keyword>
<dbReference type="PANTHER" id="PTHR30086">
    <property type="entry name" value="ARGININE EXPORTER PROTEIN ARGO"/>
    <property type="match status" value="1"/>
</dbReference>
<name>A0AAP8SNJ9_9GAMM</name>
<dbReference type="KEGG" id="hja:BST95_10080"/>
<dbReference type="PIRSF" id="PIRSF006324">
    <property type="entry name" value="LeuE"/>
    <property type="match status" value="1"/>
</dbReference>
<keyword evidence="5 6" id="KW-0472">Membrane</keyword>
<feature type="transmembrane region" description="Helical" evidence="6">
    <location>
        <begin position="71"/>
        <end position="88"/>
    </location>
</feature>
<dbReference type="InterPro" id="IPR001123">
    <property type="entry name" value="LeuE-type"/>
</dbReference>
<dbReference type="Pfam" id="PF01810">
    <property type="entry name" value="LysE"/>
    <property type="match status" value="1"/>
</dbReference>
<reference evidence="7 8" key="1">
    <citation type="submission" date="2018-01" db="EMBL/GenBank/DDBJ databases">
        <title>The draft genome sequence of Halioglobus japonicus S1-36.</title>
        <authorList>
            <person name="Du Z.-J."/>
            <person name="Shi M.-J."/>
        </authorList>
    </citation>
    <scope>NUCLEOTIDE SEQUENCE [LARGE SCALE GENOMIC DNA]</scope>
    <source>
        <strain evidence="7 8">S1-36</strain>
    </source>
</reference>
<evidence type="ECO:0000313" key="7">
    <source>
        <dbReference type="EMBL" id="PLW86551.1"/>
    </source>
</evidence>
<dbReference type="Proteomes" id="UP000235162">
    <property type="component" value="Unassembled WGS sequence"/>
</dbReference>
<evidence type="ECO:0000256" key="6">
    <source>
        <dbReference type="SAM" id="Phobius"/>
    </source>
</evidence>
<dbReference type="GO" id="GO:0015171">
    <property type="term" value="F:amino acid transmembrane transporter activity"/>
    <property type="evidence" value="ECO:0007669"/>
    <property type="project" value="TreeGrafter"/>
</dbReference>
<feature type="transmembrane region" description="Helical" evidence="6">
    <location>
        <begin position="41"/>
        <end position="64"/>
    </location>
</feature>
<dbReference type="RefSeq" id="WP_084199185.1">
    <property type="nucleotide sequence ID" value="NZ_BMYL01000002.1"/>
</dbReference>
<evidence type="ECO:0000256" key="4">
    <source>
        <dbReference type="ARBA" id="ARBA00022989"/>
    </source>
</evidence>
<feature type="transmembrane region" description="Helical" evidence="6">
    <location>
        <begin position="108"/>
        <end position="135"/>
    </location>
</feature>
<keyword evidence="2" id="KW-1003">Cell membrane</keyword>
<evidence type="ECO:0000256" key="3">
    <source>
        <dbReference type="ARBA" id="ARBA00022692"/>
    </source>
</evidence>
<comment type="caution">
    <text evidence="7">The sequence shown here is derived from an EMBL/GenBank/DDBJ whole genome shotgun (WGS) entry which is preliminary data.</text>
</comment>